<evidence type="ECO:0000313" key="3">
    <source>
        <dbReference type="Proteomes" id="UP000077202"/>
    </source>
</evidence>
<feature type="compositionally biased region" description="Low complexity" evidence="1">
    <location>
        <begin position="197"/>
        <end position="207"/>
    </location>
</feature>
<organism evidence="2 3">
    <name type="scientific">Marchantia polymorpha subsp. ruderalis</name>
    <dbReference type="NCBI Taxonomy" id="1480154"/>
    <lineage>
        <taxon>Eukaryota</taxon>
        <taxon>Viridiplantae</taxon>
        <taxon>Streptophyta</taxon>
        <taxon>Embryophyta</taxon>
        <taxon>Marchantiophyta</taxon>
        <taxon>Marchantiopsida</taxon>
        <taxon>Marchantiidae</taxon>
        <taxon>Marchantiales</taxon>
        <taxon>Marchantiaceae</taxon>
        <taxon>Marchantia</taxon>
    </lineage>
</organism>
<feature type="compositionally biased region" description="Basic and acidic residues" evidence="1">
    <location>
        <begin position="159"/>
        <end position="183"/>
    </location>
</feature>
<dbReference type="AlphaFoldDB" id="A0A176VTK7"/>
<comment type="caution">
    <text evidence="2">The sequence shown here is derived from an EMBL/GenBank/DDBJ whole genome shotgun (WGS) entry which is preliminary data.</text>
</comment>
<keyword evidence="3" id="KW-1185">Reference proteome</keyword>
<feature type="region of interest" description="Disordered" evidence="1">
    <location>
        <begin position="36"/>
        <end position="55"/>
    </location>
</feature>
<dbReference type="Proteomes" id="UP000077202">
    <property type="component" value="Unassembled WGS sequence"/>
</dbReference>
<reference evidence="2" key="1">
    <citation type="submission" date="2016-03" db="EMBL/GenBank/DDBJ databases">
        <title>Mechanisms controlling the formation of the plant cell surface in tip-growing cells are functionally conserved among land plants.</title>
        <authorList>
            <person name="Honkanen S."/>
            <person name="Jones V.A."/>
            <person name="Morieri G."/>
            <person name="Champion C."/>
            <person name="Hetherington A.J."/>
            <person name="Kelly S."/>
            <person name="Saint-Marcoux D."/>
            <person name="Proust H."/>
            <person name="Prescott H."/>
            <person name="Dolan L."/>
        </authorList>
    </citation>
    <scope>NUCLEOTIDE SEQUENCE [LARGE SCALE GENOMIC DNA]</scope>
    <source>
        <tissue evidence="2">Whole gametophyte</tissue>
    </source>
</reference>
<name>A0A176VTK7_MARPO</name>
<gene>
    <name evidence="2" type="ORF">AXG93_285s1120</name>
</gene>
<feature type="compositionally biased region" description="Basic and acidic residues" evidence="1">
    <location>
        <begin position="93"/>
        <end position="108"/>
    </location>
</feature>
<accession>A0A176VTK7</accession>
<feature type="compositionally biased region" description="Low complexity" evidence="1">
    <location>
        <begin position="147"/>
        <end position="158"/>
    </location>
</feature>
<feature type="region of interest" description="Disordered" evidence="1">
    <location>
        <begin position="83"/>
        <end position="214"/>
    </location>
</feature>
<protein>
    <submittedName>
        <fullName evidence="2">Uncharacterized protein</fullName>
    </submittedName>
</protein>
<proteinExistence type="predicted"/>
<evidence type="ECO:0000256" key="1">
    <source>
        <dbReference type="SAM" id="MobiDB-lite"/>
    </source>
</evidence>
<sequence length="214" mass="23017">MALLAGGGLRLGPAWSGRGRDLGGCCSRLWIAAKPRPGSRAGTAHASGDPGGASGAGTVWPACGLGVRVRVGLRVRHCPCPCPNTQQRARGVTQHDQDCKRASGREHGTALWWTRGPENLGPDGGRQRPREAGTQPAREGVRSVPLVRGAGQVAGGRQRPSELRRERRGERESWGIMRSHDMALHGLGSADVEDEPQTQLQNQQQQQQKKKKKK</sequence>
<evidence type="ECO:0000313" key="2">
    <source>
        <dbReference type="EMBL" id="OAE23455.1"/>
    </source>
</evidence>
<dbReference type="EMBL" id="LVLJ01002837">
    <property type="protein sequence ID" value="OAE23455.1"/>
    <property type="molecule type" value="Genomic_DNA"/>
</dbReference>